<name>A0A9J6B703_SOLCO</name>
<gene>
    <name evidence="2" type="ORF">H5410_004181</name>
</gene>
<feature type="region of interest" description="Disordered" evidence="1">
    <location>
        <begin position="1"/>
        <end position="20"/>
    </location>
</feature>
<accession>A0A9J6B703</accession>
<feature type="compositionally biased region" description="Acidic residues" evidence="1">
    <location>
        <begin position="1"/>
        <end position="13"/>
    </location>
</feature>
<sequence length="84" mass="9867">MAGSDSEEDEEEDIHGKFVDSRSELIMEDYASLRKENENLEKQNHHFLSKIIELNNNLDSMTKRNEKLNKELHMTKAEADNTMR</sequence>
<evidence type="ECO:0000256" key="1">
    <source>
        <dbReference type="SAM" id="MobiDB-lite"/>
    </source>
</evidence>
<dbReference type="AlphaFoldDB" id="A0A9J6B703"/>
<organism evidence="2 3">
    <name type="scientific">Solanum commersonii</name>
    <name type="common">Commerson's wild potato</name>
    <name type="synonym">Commerson's nightshade</name>
    <dbReference type="NCBI Taxonomy" id="4109"/>
    <lineage>
        <taxon>Eukaryota</taxon>
        <taxon>Viridiplantae</taxon>
        <taxon>Streptophyta</taxon>
        <taxon>Embryophyta</taxon>
        <taxon>Tracheophyta</taxon>
        <taxon>Spermatophyta</taxon>
        <taxon>Magnoliopsida</taxon>
        <taxon>eudicotyledons</taxon>
        <taxon>Gunneridae</taxon>
        <taxon>Pentapetalae</taxon>
        <taxon>asterids</taxon>
        <taxon>lamiids</taxon>
        <taxon>Solanales</taxon>
        <taxon>Solanaceae</taxon>
        <taxon>Solanoideae</taxon>
        <taxon>Solaneae</taxon>
        <taxon>Solanum</taxon>
    </lineage>
</organism>
<protein>
    <submittedName>
        <fullName evidence="2">Uncharacterized protein</fullName>
    </submittedName>
</protein>
<reference evidence="2 3" key="1">
    <citation type="submission" date="2020-09" db="EMBL/GenBank/DDBJ databases">
        <title>De no assembly of potato wild relative species, Solanum commersonii.</title>
        <authorList>
            <person name="Cho K."/>
        </authorList>
    </citation>
    <scope>NUCLEOTIDE SEQUENCE [LARGE SCALE GENOMIC DNA]</scope>
    <source>
        <strain evidence="2">LZ3.2</strain>
        <tissue evidence="2">Leaf</tissue>
    </source>
</reference>
<feature type="region of interest" description="Disordered" evidence="1">
    <location>
        <begin position="65"/>
        <end position="84"/>
    </location>
</feature>
<evidence type="ECO:0000313" key="3">
    <source>
        <dbReference type="Proteomes" id="UP000824120"/>
    </source>
</evidence>
<evidence type="ECO:0000313" key="2">
    <source>
        <dbReference type="EMBL" id="KAG5632464.1"/>
    </source>
</evidence>
<keyword evidence="3" id="KW-1185">Reference proteome</keyword>
<dbReference type="EMBL" id="JACXVP010000001">
    <property type="protein sequence ID" value="KAG5632464.1"/>
    <property type="molecule type" value="Genomic_DNA"/>
</dbReference>
<dbReference type="OrthoDB" id="1113212at2759"/>
<comment type="caution">
    <text evidence="2">The sequence shown here is derived from an EMBL/GenBank/DDBJ whole genome shotgun (WGS) entry which is preliminary data.</text>
</comment>
<dbReference type="Proteomes" id="UP000824120">
    <property type="component" value="Chromosome 1"/>
</dbReference>
<proteinExistence type="predicted"/>